<dbReference type="Proteomes" id="UP001501581">
    <property type="component" value="Unassembled WGS sequence"/>
</dbReference>
<comment type="caution">
    <text evidence="4">The sequence shown here is derived from an EMBL/GenBank/DDBJ whole genome shotgun (WGS) entry which is preliminary data.</text>
</comment>
<keyword evidence="5" id="KW-1185">Reference proteome</keyword>
<dbReference type="InterPro" id="IPR044672">
    <property type="entry name" value="MOCS2A"/>
</dbReference>
<dbReference type="PANTHER" id="PTHR33359:SF1">
    <property type="entry name" value="MOLYBDOPTERIN SYNTHASE SULFUR CARRIER SUBUNIT"/>
    <property type="match status" value="1"/>
</dbReference>
<dbReference type="Pfam" id="PF02597">
    <property type="entry name" value="ThiS"/>
    <property type="match status" value="1"/>
</dbReference>
<dbReference type="EMBL" id="BAAALG010000013">
    <property type="protein sequence ID" value="GAA1111644.1"/>
    <property type="molecule type" value="Genomic_DNA"/>
</dbReference>
<protein>
    <recommendedName>
        <fullName evidence="3">Molybdopterin synthase sulfur carrier subunit</fullName>
    </recommendedName>
</protein>
<sequence>MELNALPVPHSGTVVTVRFWAAARAATGCNEERYPLSEALTVAALRALVVARHPDADAVIGVCSVLVNDQPVNGEEAARHRLRDGDAVEFLPPFAGG</sequence>
<dbReference type="PANTHER" id="PTHR33359">
    <property type="entry name" value="MOLYBDOPTERIN SYNTHASE SULFUR CARRIER SUBUNIT"/>
    <property type="match status" value="1"/>
</dbReference>
<keyword evidence="1" id="KW-0547">Nucleotide-binding</keyword>
<dbReference type="SUPFAM" id="SSF54285">
    <property type="entry name" value="MoaD/ThiS"/>
    <property type="match status" value="1"/>
</dbReference>
<evidence type="ECO:0000256" key="1">
    <source>
        <dbReference type="ARBA" id="ARBA00022741"/>
    </source>
</evidence>
<evidence type="ECO:0000256" key="3">
    <source>
        <dbReference type="ARBA" id="ARBA00024247"/>
    </source>
</evidence>
<evidence type="ECO:0000313" key="4">
    <source>
        <dbReference type="EMBL" id="GAA1111644.1"/>
    </source>
</evidence>
<organism evidence="4 5">
    <name type="scientific">Nocardioides dubius</name>
    <dbReference type="NCBI Taxonomy" id="317019"/>
    <lineage>
        <taxon>Bacteria</taxon>
        <taxon>Bacillati</taxon>
        <taxon>Actinomycetota</taxon>
        <taxon>Actinomycetes</taxon>
        <taxon>Propionibacteriales</taxon>
        <taxon>Nocardioidaceae</taxon>
        <taxon>Nocardioides</taxon>
    </lineage>
</organism>
<dbReference type="InterPro" id="IPR003749">
    <property type="entry name" value="ThiS/MoaD-like"/>
</dbReference>
<dbReference type="InterPro" id="IPR012675">
    <property type="entry name" value="Beta-grasp_dom_sf"/>
</dbReference>
<proteinExistence type="inferred from homology"/>
<accession>A0ABN1U2H4</accession>
<dbReference type="Gene3D" id="3.10.20.30">
    <property type="match status" value="1"/>
</dbReference>
<dbReference type="CDD" id="cd00754">
    <property type="entry name" value="Ubl_MoaD"/>
    <property type="match status" value="1"/>
</dbReference>
<reference evidence="4 5" key="1">
    <citation type="journal article" date="2019" name="Int. J. Syst. Evol. Microbiol.">
        <title>The Global Catalogue of Microorganisms (GCM) 10K type strain sequencing project: providing services to taxonomists for standard genome sequencing and annotation.</title>
        <authorList>
            <consortium name="The Broad Institute Genomics Platform"/>
            <consortium name="The Broad Institute Genome Sequencing Center for Infectious Disease"/>
            <person name="Wu L."/>
            <person name="Ma J."/>
        </authorList>
    </citation>
    <scope>NUCLEOTIDE SEQUENCE [LARGE SCALE GENOMIC DNA]</scope>
    <source>
        <strain evidence="4 5">JCM 13008</strain>
    </source>
</reference>
<name>A0ABN1U2H4_9ACTN</name>
<dbReference type="InterPro" id="IPR016155">
    <property type="entry name" value="Mopterin_synth/thiamin_S_b"/>
</dbReference>
<evidence type="ECO:0000256" key="2">
    <source>
        <dbReference type="ARBA" id="ARBA00024200"/>
    </source>
</evidence>
<evidence type="ECO:0000313" key="5">
    <source>
        <dbReference type="Proteomes" id="UP001501581"/>
    </source>
</evidence>
<comment type="similarity">
    <text evidence="2">Belongs to the MoaD family.</text>
</comment>
<gene>
    <name evidence="4" type="ORF">GCM10009668_36240</name>
</gene>